<evidence type="ECO:0000313" key="3">
    <source>
        <dbReference type="WBParaSite" id="nRc.2.0.1.t39801-RA"/>
    </source>
</evidence>
<sequence length="80" mass="8959">PPVSLLHLWSYLEDYLPVALSLAVGYLTVAVKHCFADNNKPHLRRGKGVCMQLDHRLTACHNMQTLQPNPKSTQFSTDGN</sequence>
<protein>
    <submittedName>
        <fullName evidence="3">Uncharacterized protein</fullName>
    </submittedName>
</protein>
<name>A0A915KLZ5_ROMCU</name>
<proteinExistence type="predicted"/>
<keyword evidence="1" id="KW-0472">Membrane</keyword>
<organism evidence="2 3">
    <name type="scientific">Romanomermis culicivorax</name>
    <name type="common">Nematode worm</name>
    <dbReference type="NCBI Taxonomy" id="13658"/>
    <lineage>
        <taxon>Eukaryota</taxon>
        <taxon>Metazoa</taxon>
        <taxon>Ecdysozoa</taxon>
        <taxon>Nematoda</taxon>
        <taxon>Enoplea</taxon>
        <taxon>Dorylaimia</taxon>
        <taxon>Mermithida</taxon>
        <taxon>Mermithoidea</taxon>
        <taxon>Mermithidae</taxon>
        <taxon>Romanomermis</taxon>
    </lineage>
</organism>
<evidence type="ECO:0000313" key="2">
    <source>
        <dbReference type="Proteomes" id="UP000887565"/>
    </source>
</evidence>
<keyword evidence="2" id="KW-1185">Reference proteome</keyword>
<dbReference type="WBParaSite" id="nRc.2.0.1.t39801-RA">
    <property type="protein sequence ID" value="nRc.2.0.1.t39801-RA"/>
    <property type="gene ID" value="nRc.2.0.1.g39801"/>
</dbReference>
<reference evidence="3" key="1">
    <citation type="submission" date="2022-11" db="UniProtKB">
        <authorList>
            <consortium name="WormBaseParasite"/>
        </authorList>
    </citation>
    <scope>IDENTIFICATION</scope>
</reference>
<evidence type="ECO:0000256" key="1">
    <source>
        <dbReference type="SAM" id="Phobius"/>
    </source>
</evidence>
<feature type="transmembrane region" description="Helical" evidence="1">
    <location>
        <begin position="15"/>
        <end position="35"/>
    </location>
</feature>
<dbReference type="Proteomes" id="UP000887565">
    <property type="component" value="Unplaced"/>
</dbReference>
<accession>A0A915KLZ5</accession>
<dbReference type="AlphaFoldDB" id="A0A915KLZ5"/>
<keyword evidence="1" id="KW-1133">Transmembrane helix</keyword>
<keyword evidence="1" id="KW-0812">Transmembrane</keyword>